<organism evidence="2 3">
    <name type="scientific">Paenibacillus solanacearum</name>
    <dbReference type="NCBI Taxonomy" id="2048548"/>
    <lineage>
        <taxon>Bacteria</taxon>
        <taxon>Bacillati</taxon>
        <taxon>Bacillota</taxon>
        <taxon>Bacilli</taxon>
        <taxon>Bacillales</taxon>
        <taxon>Paenibacillaceae</taxon>
        <taxon>Paenibacillus</taxon>
    </lineage>
</organism>
<dbReference type="GO" id="GO:0005737">
    <property type="term" value="C:cytoplasm"/>
    <property type="evidence" value="ECO:0007669"/>
    <property type="project" value="TreeGrafter"/>
</dbReference>
<keyword evidence="2" id="KW-0560">Oxidoreductase</keyword>
<proteinExistence type="predicted"/>
<dbReference type="PANTHER" id="PTHR48079">
    <property type="entry name" value="PROTEIN YEEZ"/>
    <property type="match status" value="1"/>
</dbReference>
<reference evidence="2" key="1">
    <citation type="submission" date="2021-06" db="EMBL/GenBank/DDBJ databases">
        <authorList>
            <person name="Criscuolo A."/>
        </authorList>
    </citation>
    <scope>NUCLEOTIDE SEQUENCE</scope>
    <source>
        <strain evidence="2">CIP111600</strain>
    </source>
</reference>
<dbReference type="InterPro" id="IPR051783">
    <property type="entry name" value="NAD(P)-dependent_oxidoreduct"/>
</dbReference>
<dbReference type="EC" id="1.1.1.394" evidence="2"/>
<evidence type="ECO:0000259" key="1">
    <source>
        <dbReference type="Pfam" id="PF01370"/>
    </source>
</evidence>
<dbReference type="EMBL" id="CAJVAS010000001">
    <property type="protein sequence ID" value="CAG7600053.1"/>
    <property type="molecule type" value="Genomic_DNA"/>
</dbReference>
<evidence type="ECO:0000313" key="2">
    <source>
        <dbReference type="EMBL" id="CAG7600053.1"/>
    </source>
</evidence>
<name>A0A916JTK9_9BACL</name>
<dbReference type="AlphaFoldDB" id="A0A916JTK9"/>
<dbReference type="GO" id="GO:0004029">
    <property type="term" value="F:aldehyde dehydrogenase (NAD+) activity"/>
    <property type="evidence" value="ECO:0007669"/>
    <property type="project" value="TreeGrafter"/>
</dbReference>
<keyword evidence="3" id="KW-1185">Reference proteome</keyword>
<comment type="caution">
    <text evidence="2">The sequence shown here is derived from an EMBL/GenBank/DDBJ whole genome shotgun (WGS) entry which is preliminary data.</text>
</comment>
<gene>
    <name evidence="2" type="primary">auaH</name>
    <name evidence="2" type="ORF">PAESOLCIP111_00362</name>
</gene>
<sequence length="280" mass="30672">MKVLITGATGRIGSRLVPRLLQRGYSVRMLVRQPERAQWLIEQGAEFVQGDLLQPDSLAQAAANQDAIIHLAAYFRGATEEESYAVNLEGTAALARAALQSGVSRFIFASTNLVYGPGQLQPFVEDDLPRPAAPYAKAKAAAERELLELQSSNGLGLTILRLAFVYGDGDPHLKEGLQWFRNCNAAQPMHIVHHADVAQAIILATENERSVGHIFNVADNIPVPVRDIMNLYNEPIVEDAVNRPLNSSWLQLVDTTKIREQLGFNAVFPALRSAVESGKL</sequence>
<dbReference type="InterPro" id="IPR001509">
    <property type="entry name" value="Epimerase_deHydtase"/>
</dbReference>
<dbReference type="RefSeq" id="WP_218090173.1">
    <property type="nucleotide sequence ID" value="NZ_CAJVAS010000001.1"/>
</dbReference>
<feature type="domain" description="NAD-dependent epimerase/dehydratase" evidence="1">
    <location>
        <begin position="3"/>
        <end position="218"/>
    </location>
</feature>
<accession>A0A916JTK9</accession>
<protein>
    <submittedName>
        <fullName evidence="2">Aurachin B dehydrogenase</fullName>
        <ecNumber evidence="2">1.1.1.394</ecNumber>
    </submittedName>
</protein>
<dbReference type="Pfam" id="PF01370">
    <property type="entry name" value="Epimerase"/>
    <property type="match status" value="1"/>
</dbReference>
<dbReference type="Proteomes" id="UP000693672">
    <property type="component" value="Unassembled WGS sequence"/>
</dbReference>
<dbReference type="PANTHER" id="PTHR48079:SF6">
    <property type="entry name" value="NAD(P)-BINDING DOMAIN-CONTAINING PROTEIN-RELATED"/>
    <property type="match status" value="1"/>
</dbReference>
<evidence type="ECO:0000313" key="3">
    <source>
        <dbReference type="Proteomes" id="UP000693672"/>
    </source>
</evidence>